<dbReference type="Gene3D" id="3.80.10.10">
    <property type="entry name" value="Ribonuclease Inhibitor"/>
    <property type="match status" value="2"/>
</dbReference>
<proteinExistence type="predicted"/>
<gene>
    <name evidence="5" type="primary">LOC116944338</name>
</gene>
<sequence>MADSDRTSIHEYMARQPISIAKATAGALLSRFDQPTVARPSQCSCSGTTVDCRSKRHASVPAGIPTNAQILYLHDNQITKLEPGVFNSLVALCLRLLRSEELASLPTGVFDKLTQLTLLELQNNQLKGVPRGAFDKRSQHCQERFLRSEKLVSLPAGLFDRLVNLQQLYLGGNQLSALPDGVFDKLTQLTHLGLNNQLKNVPIGAFQRRICVDSPSISRSWH</sequence>
<evidence type="ECO:0000256" key="2">
    <source>
        <dbReference type="ARBA" id="ARBA00022729"/>
    </source>
</evidence>
<dbReference type="InterPro" id="IPR050328">
    <property type="entry name" value="Dev_Immune_Receptor"/>
</dbReference>
<evidence type="ECO:0000313" key="4">
    <source>
        <dbReference type="Proteomes" id="UP001318040"/>
    </source>
</evidence>
<dbReference type="AlphaFoldDB" id="A0AAJ7T9Q0"/>
<dbReference type="KEGG" id="pmrn:116944338"/>
<name>A0AAJ7T9Q0_PETMA</name>
<evidence type="ECO:0000256" key="3">
    <source>
        <dbReference type="ARBA" id="ARBA00022737"/>
    </source>
</evidence>
<dbReference type="InterPro" id="IPR001611">
    <property type="entry name" value="Leu-rich_rpt"/>
</dbReference>
<dbReference type="SUPFAM" id="SSF52058">
    <property type="entry name" value="L domain-like"/>
    <property type="match status" value="1"/>
</dbReference>
<dbReference type="PANTHER" id="PTHR24373:SF392">
    <property type="entry name" value="NEPHROCAN"/>
    <property type="match status" value="1"/>
</dbReference>
<dbReference type="PANTHER" id="PTHR24373">
    <property type="entry name" value="SLIT RELATED LEUCINE-RICH REPEAT NEURONAL PROTEIN"/>
    <property type="match status" value="1"/>
</dbReference>
<reference evidence="5" key="1">
    <citation type="submission" date="2025-08" db="UniProtKB">
        <authorList>
            <consortium name="RefSeq"/>
        </authorList>
    </citation>
    <scope>IDENTIFICATION</scope>
    <source>
        <tissue evidence="5">Sperm</tissue>
    </source>
</reference>
<keyword evidence="1" id="KW-0433">Leucine-rich repeat</keyword>
<dbReference type="Pfam" id="PF13855">
    <property type="entry name" value="LRR_8"/>
    <property type="match status" value="2"/>
</dbReference>
<protein>
    <submittedName>
        <fullName evidence="5">Leucine-rich repeat-containing protein 15-like</fullName>
    </submittedName>
</protein>
<dbReference type="SMART" id="SM00369">
    <property type="entry name" value="LRR_TYP"/>
    <property type="match status" value="4"/>
</dbReference>
<evidence type="ECO:0000256" key="1">
    <source>
        <dbReference type="ARBA" id="ARBA00022614"/>
    </source>
</evidence>
<dbReference type="RefSeq" id="XP_032813789.1">
    <property type="nucleotide sequence ID" value="XM_032957898.1"/>
</dbReference>
<dbReference type="FunFam" id="3.80.10.10:FF:001164">
    <property type="entry name" value="GH01279p"/>
    <property type="match status" value="1"/>
</dbReference>
<dbReference type="Proteomes" id="UP001318040">
    <property type="component" value="Chromosome 21"/>
</dbReference>
<evidence type="ECO:0000313" key="5">
    <source>
        <dbReference type="RefSeq" id="XP_032813789.1"/>
    </source>
</evidence>
<keyword evidence="2" id="KW-0732">Signal</keyword>
<keyword evidence="4" id="KW-1185">Reference proteome</keyword>
<accession>A0AAJ7T9Q0</accession>
<dbReference type="PROSITE" id="PS51450">
    <property type="entry name" value="LRR"/>
    <property type="match status" value="1"/>
</dbReference>
<organism evidence="4 5">
    <name type="scientific">Petromyzon marinus</name>
    <name type="common">Sea lamprey</name>
    <dbReference type="NCBI Taxonomy" id="7757"/>
    <lineage>
        <taxon>Eukaryota</taxon>
        <taxon>Metazoa</taxon>
        <taxon>Chordata</taxon>
        <taxon>Craniata</taxon>
        <taxon>Vertebrata</taxon>
        <taxon>Cyclostomata</taxon>
        <taxon>Hyperoartia</taxon>
        <taxon>Petromyzontiformes</taxon>
        <taxon>Petromyzontidae</taxon>
        <taxon>Petromyzon</taxon>
    </lineage>
</organism>
<dbReference type="InterPro" id="IPR003591">
    <property type="entry name" value="Leu-rich_rpt_typical-subtyp"/>
</dbReference>
<keyword evidence="3" id="KW-0677">Repeat</keyword>
<dbReference type="InterPro" id="IPR032675">
    <property type="entry name" value="LRR_dom_sf"/>
</dbReference>